<evidence type="ECO:0000256" key="4">
    <source>
        <dbReference type="ARBA" id="ARBA00024746"/>
    </source>
</evidence>
<dbReference type="InterPro" id="IPR005648">
    <property type="entry name" value="FlgD"/>
</dbReference>
<evidence type="ECO:0000313" key="9">
    <source>
        <dbReference type="Proteomes" id="UP001596542"/>
    </source>
</evidence>
<dbReference type="EMBL" id="JBHTBU010000001">
    <property type="protein sequence ID" value="MFC7287753.1"/>
    <property type="molecule type" value="Genomic_DNA"/>
</dbReference>
<keyword evidence="3 5" id="KW-1005">Bacterial flagellum biogenesis</keyword>
<comment type="function">
    <text evidence="4 5">Required for flagellar hook formation. May act as a scaffolding protein.</text>
</comment>
<evidence type="ECO:0000259" key="6">
    <source>
        <dbReference type="Pfam" id="PF13860"/>
    </source>
</evidence>
<evidence type="ECO:0000256" key="3">
    <source>
        <dbReference type="ARBA" id="ARBA00022795"/>
    </source>
</evidence>
<evidence type="ECO:0000313" key="8">
    <source>
        <dbReference type="EMBL" id="MFC7287753.1"/>
    </source>
</evidence>
<protein>
    <recommendedName>
        <fullName evidence="2 5">Basal-body rod modification protein FlgD</fullName>
    </recommendedName>
</protein>
<keyword evidence="9" id="KW-1185">Reference proteome</keyword>
<dbReference type="Pfam" id="PF13860">
    <property type="entry name" value="FlgD_ig"/>
    <property type="match status" value="1"/>
</dbReference>
<dbReference type="Gene3D" id="2.60.40.4070">
    <property type="match status" value="1"/>
</dbReference>
<dbReference type="InterPro" id="IPR025963">
    <property type="entry name" value="FLgD_Tudor"/>
</dbReference>
<dbReference type="RefSeq" id="WP_382271033.1">
    <property type="nucleotide sequence ID" value="NZ_JBHTBU010000001.1"/>
</dbReference>
<keyword evidence="8" id="KW-0969">Cilium</keyword>
<evidence type="ECO:0000259" key="7">
    <source>
        <dbReference type="Pfam" id="PF13861"/>
    </source>
</evidence>
<evidence type="ECO:0000256" key="1">
    <source>
        <dbReference type="ARBA" id="ARBA00010577"/>
    </source>
</evidence>
<dbReference type="Pfam" id="PF13861">
    <property type="entry name" value="FLgD_tudor"/>
    <property type="match status" value="1"/>
</dbReference>
<feature type="domain" description="FlgD/Vpr Ig-like" evidence="6">
    <location>
        <begin position="108"/>
        <end position="180"/>
    </location>
</feature>
<dbReference type="Pfam" id="PF03963">
    <property type="entry name" value="FlgD"/>
    <property type="match status" value="1"/>
</dbReference>
<comment type="similarity">
    <text evidence="1 5">Belongs to the FlgD family.</text>
</comment>
<keyword evidence="8" id="KW-0966">Cell projection</keyword>
<sequence length="225" mass="23278">MTAVNNNQTILPQSLLDQMNGAAASKKSTAEEAQDRFLKLLVTQMQNQDPLNPLDNAQVTSQLAQLSTVTGIDKLNGTLESLMGNYQSAQLLQASNMIDHGVLAPGSQLALAEGKAIFGVEFPSDVDAGQIVIKDAAGAVVQTIDMPAQKAGATPLLWDGTKADGTKAADGNYTFEVKGSLGGKDVKATALQFGVVTTVSSSANGVLLNVPGLGGLTLADIRQVL</sequence>
<dbReference type="InterPro" id="IPR025965">
    <property type="entry name" value="FlgD/Vpr_Ig-like"/>
</dbReference>
<dbReference type="Proteomes" id="UP001596542">
    <property type="component" value="Unassembled WGS sequence"/>
</dbReference>
<reference evidence="9" key="1">
    <citation type="journal article" date="2019" name="Int. J. Syst. Evol. Microbiol.">
        <title>The Global Catalogue of Microorganisms (GCM) 10K type strain sequencing project: providing services to taxonomists for standard genome sequencing and annotation.</title>
        <authorList>
            <consortium name="The Broad Institute Genomics Platform"/>
            <consortium name="The Broad Institute Genome Sequencing Center for Infectious Disease"/>
            <person name="Wu L."/>
            <person name="Ma J."/>
        </authorList>
    </citation>
    <scope>NUCLEOTIDE SEQUENCE [LARGE SCALE GENOMIC DNA]</scope>
    <source>
        <strain evidence="9">KACC 12508</strain>
    </source>
</reference>
<name>A0ABW2I9P3_9BURK</name>
<gene>
    <name evidence="8" type="ORF">ACFQPC_06855</name>
</gene>
<feature type="domain" description="FlgD Tudor-like" evidence="7">
    <location>
        <begin position="90"/>
        <end position="222"/>
    </location>
</feature>
<comment type="caution">
    <text evidence="8">The sequence shown here is derived from an EMBL/GenBank/DDBJ whole genome shotgun (WGS) entry which is preliminary data.</text>
</comment>
<proteinExistence type="inferred from homology"/>
<organism evidence="8 9">
    <name type="scientific">Herminiimonas glaciei</name>
    <dbReference type="NCBI Taxonomy" id="523788"/>
    <lineage>
        <taxon>Bacteria</taxon>
        <taxon>Pseudomonadati</taxon>
        <taxon>Pseudomonadota</taxon>
        <taxon>Betaproteobacteria</taxon>
        <taxon>Burkholderiales</taxon>
        <taxon>Oxalobacteraceae</taxon>
        <taxon>Herminiimonas</taxon>
    </lineage>
</organism>
<dbReference type="Gene3D" id="2.30.30.910">
    <property type="match status" value="1"/>
</dbReference>
<evidence type="ECO:0000256" key="2">
    <source>
        <dbReference type="ARBA" id="ARBA00016013"/>
    </source>
</evidence>
<accession>A0ABW2I9P3</accession>
<evidence type="ECO:0000256" key="5">
    <source>
        <dbReference type="RuleBase" id="RU362076"/>
    </source>
</evidence>
<keyword evidence="8" id="KW-0282">Flagellum</keyword>